<feature type="domain" description="Helicase C-terminal" evidence="4">
    <location>
        <begin position="16"/>
        <end position="181"/>
    </location>
</feature>
<dbReference type="AlphaFoldDB" id="F0XZB3"/>
<dbReference type="GO" id="GO:0005634">
    <property type="term" value="C:nucleus"/>
    <property type="evidence" value="ECO:0007669"/>
    <property type="project" value="TreeGrafter"/>
</dbReference>
<evidence type="ECO:0000256" key="1">
    <source>
        <dbReference type="ARBA" id="ARBA00022741"/>
    </source>
</evidence>
<proteinExistence type="predicted"/>
<evidence type="ECO:0000256" key="3">
    <source>
        <dbReference type="ARBA" id="ARBA00022840"/>
    </source>
</evidence>
<reference evidence="5 6" key="1">
    <citation type="journal article" date="2011" name="Proc. Natl. Acad. Sci. U.S.A.">
        <title>Niche of harmful alga Aureococcus anophagefferens revealed through ecogenomics.</title>
        <authorList>
            <person name="Gobler C.J."/>
            <person name="Berry D.L."/>
            <person name="Dyhrman S.T."/>
            <person name="Wilhelm S.W."/>
            <person name="Salamov A."/>
            <person name="Lobanov A.V."/>
            <person name="Zhang Y."/>
            <person name="Collier J.L."/>
            <person name="Wurch L.L."/>
            <person name="Kustka A.B."/>
            <person name="Dill B.D."/>
            <person name="Shah M."/>
            <person name="VerBerkmoes N.C."/>
            <person name="Kuo A."/>
            <person name="Terry A."/>
            <person name="Pangilinan J."/>
            <person name="Lindquist E.A."/>
            <person name="Lucas S."/>
            <person name="Paulsen I.T."/>
            <person name="Hattenrath-Lehmann T.K."/>
            <person name="Talmage S.C."/>
            <person name="Walker E.A."/>
            <person name="Koch F."/>
            <person name="Burson A.M."/>
            <person name="Marcoval M.A."/>
            <person name="Tang Y.Z."/>
            <person name="Lecleir G.R."/>
            <person name="Coyne K.J."/>
            <person name="Berg G.M."/>
            <person name="Bertrand E.M."/>
            <person name="Saito M.A."/>
            <person name="Gladyshev V.N."/>
            <person name="Grigoriev I.V."/>
        </authorList>
    </citation>
    <scope>NUCLEOTIDE SEQUENCE [LARGE SCALE GENOMIC DNA]</scope>
    <source>
        <strain evidence="6">CCMP 1984</strain>
    </source>
</reference>
<dbReference type="InterPro" id="IPR050628">
    <property type="entry name" value="SNF2_RAD54_helicase_TF"/>
</dbReference>
<dbReference type="Proteomes" id="UP000002729">
    <property type="component" value="Unassembled WGS sequence"/>
</dbReference>
<organism evidence="6">
    <name type="scientific">Aureococcus anophagefferens</name>
    <name type="common">Harmful bloom alga</name>
    <dbReference type="NCBI Taxonomy" id="44056"/>
    <lineage>
        <taxon>Eukaryota</taxon>
        <taxon>Sar</taxon>
        <taxon>Stramenopiles</taxon>
        <taxon>Ochrophyta</taxon>
        <taxon>Pelagophyceae</taxon>
        <taxon>Pelagomonadales</taxon>
        <taxon>Pelagomonadaceae</taxon>
        <taxon>Aureococcus</taxon>
    </lineage>
</organism>
<dbReference type="EMBL" id="GL833121">
    <property type="protein sequence ID" value="EGB12379.1"/>
    <property type="molecule type" value="Genomic_DNA"/>
</dbReference>
<sequence length="318" mass="34130">MTLAKSRHACQRSKAKRAALLADLEARRGRARGCRAVIFTEYKDVHAELVRDLRQTFPSFRVFEFSGGTDANVRHRSIREFQADEGPPDRIFVITMRAGSVGITLTAADVVYLLGPCVDPADEVQAAGRIHRLGQSSDVLIKKFVVNGTVEASICELHDKIKAGALALDSANVSRAAATLLCRQVRSFVRAKGVLKERASLLVVGVLVEALLELVEARLADAAAGPGLLEERAERGLAARRCAGVAKSGSELSELALAGLLVAAVADEIRTPDAAAAARHGQIRHGVDVVAALAAARRRRGRRHGERRSRYGLVVVEA</sequence>
<evidence type="ECO:0000259" key="4">
    <source>
        <dbReference type="PROSITE" id="PS51194"/>
    </source>
</evidence>
<dbReference type="KEGG" id="aaf:AURANDRAFT_19641"/>
<dbReference type="RefSeq" id="XP_009033415.1">
    <property type="nucleotide sequence ID" value="XM_009035167.1"/>
</dbReference>
<accession>F0XZB3</accession>
<dbReference type="Gene3D" id="3.40.50.300">
    <property type="entry name" value="P-loop containing nucleotide triphosphate hydrolases"/>
    <property type="match status" value="1"/>
</dbReference>
<dbReference type="PROSITE" id="PS51194">
    <property type="entry name" value="HELICASE_CTER"/>
    <property type="match status" value="1"/>
</dbReference>
<dbReference type="InterPro" id="IPR027417">
    <property type="entry name" value="P-loop_NTPase"/>
</dbReference>
<dbReference type="GO" id="GO:0006281">
    <property type="term" value="P:DNA repair"/>
    <property type="evidence" value="ECO:0007669"/>
    <property type="project" value="TreeGrafter"/>
</dbReference>
<evidence type="ECO:0000256" key="2">
    <source>
        <dbReference type="ARBA" id="ARBA00022801"/>
    </source>
</evidence>
<dbReference type="OrthoDB" id="2801544at2759"/>
<dbReference type="CDD" id="cd18793">
    <property type="entry name" value="SF2_C_SNF"/>
    <property type="match status" value="1"/>
</dbReference>
<keyword evidence="2" id="KW-0378">Hydrolase</keyword>
<dbReference type="GO" id="GO:0016787">
    <property type="term" value="F:hydrolase activity"/>
    <property type="evidence" value="ECO:0007669"/>
    <property type="project" value="UniProtKB-KW"/>
</dbReference>
<dbReference type="PANTHER" id="PTHR45626">
    <property type="entry name" value="TRANSCRIPTION TERMINATION FACTOR 2-RELATED"/>
    <property type="match status" value="1"/>
</dbReference>
<keyword evidence="1" id="KW-0547">Nucleotide-binding</keyword>
<dbReference type="InterPro" id="IPR049730">
    <property type="entry name" value="SNF2/RAD54-like_C"/>
</dbReference>
<dbReference type="SUPFAM" id="SSF52540">
    <property type="entry name" value="P-loop containing nucleoside triphosphate hydrolases"/>
    <property type="match status" value="1"/>
</dbReference>
<protein>
    <recommendedName>
        <fullName evidence="4">Helicase C-terminal domain-containing protein</fullName>
    </recommendedName>
</protein>
<dbReference type="GO" id="GO:0008094">
    <property type="term" value="F:ATP-dependent activity, acting on DNA"/>
    <property type="evidence" value="ECO:0007669"/>
    <property type="project" value="TreeGrafter"/>
</dbReference>
<dbReference type="GeneID" id="20219166"/>
<evidence type="ECO:0000313" key="5">
    <source>
        <dbReference type="EMBL" id="EGB12379.1"/>
    </source>
</evidence>
<dbReference type="eggNOG" id="KOG1001">
    <property type="taxonomic scope" value="Eukaryota"/>
</dbReference>
<keyword evidence="6" id="KW-1185">Reference proteome</keyword>
<name>F0XZB3_AURAN</name>
<dbReference type="GO" id="GO:0005524">
    <property type="term" value="F:ATP binding"/>
    <property type="evidence" value="ECO:0007669"/>
    <property type="project" value="UniProtKB-KW"/>
</dbReference>
<dbReference type="Pfam" id="PF00271">
    <property type="entry name" value="Helicase_C"/>
    <property type="match status" value="1"/>
</dbReference>
<dbReference type="InParanoid" id="F0XZB3"/>
<evidence type="ECO:0000313" key="6">
    <source>
        <dbReference type="Proteomes" id="UP000002729"/>
    </source>
</evidence>
<gene>
    <name evidence="5" type="ORF">AURANDRAFT_19641</name>
</gene>
<dbReference type="InterPro" id="IPR001650">
    <property type="entry name" value="Helicase_C-like"/>
</dbReference>
<dbReference type="SMART" id="SM00490">
    <property type="entry name" value="HELICc"/>
    <property type="match status" value="1"/>
</dbReference>
<keyword evidence="3" id="KW-0067">ATP-binding</keyword>